<dbReference type="SUPFAM" id="SSF46626">
    <property type="entry name" value="Cytochrome c"/>
    <property type="match status" value="1"/>
</dbReference>
<evidence type="ECO:0000313" key="6">
    <source>
        <dbReference type="EMBL" id="CTQ31418.1"/>
    </source>
</evidence>
<evidence type="ECO:0000256" key="1">
    <source>
        <dbReference type="ARBA" id="ARBA00022617"/>
    </source>
</evidence>
<keyword evidence="3 4" id="KW-0408">Iron</keyword>
<evidence type="ECO:0000256" key="4">
    <source>
        <dbReference type="PROSITE-ProRule" id="PRU00433"/>
    </source>
</evidence>
<reference evidence="6 7" key="1">
    <citation type="submission" date="2015-07" db="EMBL/GenBank/DDBJ databases">
        <authorList>
            <person name="Noorani M."/>
        </authorList>
    </citation>
    <scope>NUCLEOTIDE SEQUENCE [LARGE SCALE GENOMIC DNA]</scope>
    <source>
        <strain evidence="6 7">CECT 5088</strain>
    </source>
</reference>
<dbReference type="InterPro" id="IPR036909">
    <property type="entry name" value="Cyt_c-like_dom_sf"/>
</dbReference>
<dbReference type="PANTHER" id="PTHR35008:SF4">
    <property type="entry name" value="BLL4482 PROTEIN"/>
    <property type="match status" value="1"/>
</dbReference>
<dbReference type="PANTHER" id="PTHR35008">
    <property type="entry name" value="BLL4482 PROTEIN-RELATED"/>
    <property type="match status" value="1"/>
</dbReference>
<protein>
    <submittedName>
        <fullName evidence="6">Cytochrome c, mono-and diheme variants</fullName>
    </submittedName>
</protein>
<dbReference type="Gene3D" id="1.10.760.10">
    <property type="entry name" value="Cytochrome c-like domain"/>
    <property type="match status" value="1"/>
</dbReference>
<dbReference type="GO" id="GO:0020037">
    <property type="term" value="F:heme binding"/>
    <property type="evidence" value="ECO:0007669"/>
    <property type="project" value="InterPro"/>
</dbReference>
<keyword evidence="2 4" id="KW-0479">Metal-binding</keyword>
<name>A0A0M6XKF9_9RHOB</name>
<dbReference type="InterPro" id="IPR051459">
    <property type="entry name" value="Cytochrome_c-type_DH"/>
</dbReference>
<keyword evidence="7" id="KW-1185">Reference proteome</keyword>
<dbReference type="AlphaFoldDB" id="A0A0M6XKF9"/>
<dbReference type="OrthoDB" id="9811281at2"/>
<sequence length="157" mass="16398">MRRIVLLGLVGGIGVAGLLIAVWPGAEADSPGLRPDDRAEVQLGAAIYAAQCASCHGAGLEGQPDWRSPGPDGALPAPPHDATGHTWHHDDATLITLTRDGVGALLGPDMRVNSGMPVFKDVLTDAEIRAALSYIKSTWPAEVRATHDAINARAEGR</sequence>
<dbReference type="GO" id="GO:0009055">
    <property type="term" value="F:electron transfer activity"/>
    <property type="evidence" value="ECO:0007669"/>
    <property type="project" value="InterPro"/>
</dbReference>
<gene>
    <name evidence="6" type="ORF">JAN5088_00175</name>
</gene>
<dbReference type="InterPro" id="IPR009056">
    <property type="entry name" value="Cyt_c-like_dom"/>
</dbReference>
<organism evidence="6 7">
    <name type="scientific">Jannaschia rubra</name>
    <dbReference type="NCBI Taxonomy" id="282197"/>
    <lineage>
        <taxon>Bacteria</taxon>
        <taxon>Pseudomonadati</taxon>
        <taxon>Pseudomonadota</taxon>
        <taxon>Alphaproteobacteria</taxon>
        <taxon>Rhodobacterales</taxon>
        <taxon>Roseobacteraceae</taxon>
        <taxon>Jannaschia</taxon>
    </lineage>
</organism>
<evidence type="ECO:0000256" key="3">
    <source>
        <dbReference type="ARBA" id="ARBA00023004"/>
    </source>
</evidence>
<dbReference type="GO" id="GO:0046872">
    <property type="term" value="F:metal ion binding"/>
    <property type="evidence" value="ECO:0007669"/>
    <property type="project" value="UniProtKB-KW"/>
</dbReference>
<keyword evidence="1 4" id="KW-0349">Heme</keyword>
<evidence type="ECO:0000313" key="7">
    <source>
        <dbReference type="Proteomes" id="UP000048908"/>
    </source>
</evidence>
<feature type="domain" description="Cytochrome c" evidence="5">
    <location>
        <begin position="39"/>
        <end position="139"/>
    </location>
</feature>
<dbReference type="STRING" id="282197.SAMN04488517_101242"/>
<dbReference type="Proteomes" id="UP000048908">
    <property type="component" value="Unassembled WGS sequence"/>
</dbReference>
<dbReference type="Pfam" id="PF13442">
    <property type="entry name" value="Cytochrome_CBB3"/>
    <property type="match status" value="1"/>
</dbReference>
<dbReference type="RefSeq" id="WP_055680909.1">
    <property type="nucleotide sequence ID" value="NZ_CXPG01000009.1"/>
</dbReference>
<proteinExistence type="predicted"/>
<evidence type="ECO:0000256" key="2">
    <source>
        <dbReference type="ARBA" id="ARBA00022723"/>
    </source>
</evidence>
<dbReference type="EMBL" id="CXPG01000009">
    <property type="protein sequence ID" value="CTQ31418.1"/>
    <property type="molecule type" value="Genomic_DNA"/>
</dbReference>
<dbReference type="PROSITE" id="PS51007">
    <property type="entry name" value="CYTC"/>
    <property type="match status" value="1"/>
</dbReference>
<evidence type="ECO:0000259" key="5">
    <source>
        <dbReference type="PROSITE" id="PS51007"/>
    </source>
</evidence>
<accession>A0A0M6XKF9</accession>